<organism evidence="2">
    <name type="scientific">uncultured Ramlibacter sp</name>
    <dbReference type="NCBI Taxonomy" id="260755"/>
    <lineage>
        <taxon>Bacteria</taxon>
        <taxon>Pseudomonadati</taxon>
        <taxon>Pseudomonadota</taxon>
        <taxon>Betaproteobacteria</taxon>
        <taxon>Burkholderiales</taxon>
        <taxon>Comamonadaceae</taxon>
        <taxon>Ramlibacter</taxon>
        <taxon>environmental samples</taxon>
    </lineage>
</organism>
<accession>A0A6J4QAL8</accession>
<dbReference type="Gene3D" id="3.90.1580.10">
    <property type="entry name" value="paralog of FGE (formylglycine-generating enzyme)"/>
    <property type="match status" value="1"/>
</dbReference>
<sequence length="190" mass="20934">MEFSSRPSPYTLIDLDDTEALIGVRDQRFVPNQGFDKHPVTETTWAGALAYCLWRGARLPTEVEWEAAARGMEGRTFPWGEAQPTTELAVINRPSGDLLPVGSARKGASPEGVLDLAGSLLEWTSSLLRPYPYRADDGREDPAAPGERAVRGGNYVFDDTPRHLTGWNRTVSWRNPATGHRQIGVRCAAD</sequence>
<dbReference type="Pfam" id="PF03781">
    <property type="entry name" value="FGE-sulfatase"/>
    <property type="match status" value="1"/>
</dbReference>
<dbReference type="InterPro" id="IPR042095">
    <property type="entry name" value="SUMF_sf"/>
</dbReference>
<dbReference type="AlphaFoldDB" id="A0A6J4QAL8"/>
<dbReference type="GO" id="GO:0120147">
    <property type="term" value="F:formylglycine-generating oxidase activity"/>
    <property type="evidence" value="ECO:0007669"/>
    <property type="project" value="TreeGrafter"/>
</dbReference>
<dbReference type="EMBL" id="CADCUX010000651">
    <property type="protein sequence ID" value="CAA9437619.1"/>
    <property type="molecule type" value="Genomic_DNA"/>
</dbReference>
<evidence type="ECO:0000313" key="2">
    <source>
        <dbReference type="EMBL" id="CAA9437619.1"/>
    </source>
</evidence>
<proteinExistence type="predicted"/>
<protein>
    <recommendedName>
        <fullName evidence="1">Sulfatase-modifying factor enzyme-like domain-containing protein</fullName>
    </recommendedName>
</protein>
<dbReference type="PANTHER" id="PTHR23150">
    <property type="entry name" value="SULFATASE MODIFYING FACTOR 1, 2"/>
    <property type="match status" value="1"/>
</dbReference>
<dbReference type="PANTHER" id="PTHR23150:SF19">
    <property type="entry name" value="FORMYLGLYCINE-GENERATING ENZYME"/>
    <property type="match status" value="1"/>
</dbReference>
<dbReference type="InterPro" id="IPR016187">
    <property type="entry name" value="CTDL_fold"/>
</dbReference>
<name>A0A6J4QAL8_9BURK</name>
<gene>
    <name evidence="2" type="ORF">AVDCRST_MAG51-3030</name>
</gene>
<dbReference type="InterPro" id="IPR005532">
    <property type="entry name" value="SUMF_dom"/>
</dbReference>
<dbReference type="InterPro" id="IPR051043">
    <property type="entry name" value="Sulfatase_Mod_Factor_Kinase"/>
</dbReference>
<reference evidence="2" key="1">
    <citation type="submission" date="2020-02" db="EMBL/GenBank/DDBJ databases">
        <authorList>
            <person name="Meier V. D."/>
        </authorList>
    </citation>
    <scope>NUCLEOTIDE SEQUENCE</scope>
    <source>
        <strain evidence="2">AVDCRST_MAG51</strain>
    </source>
</reference>
<feature type="domain" description="Sulfatase-modifying factor enzyme-like" evidence="1">
    <location>
        <begin position="30"/>
        <end position="188"/>
    </location>
</feature>
<evidence type="ECO:0000259" key="1">
    <source>
        <dbReference type="Pfam" id="PF03781"/>
    </source>
</evidence>
<dbReference type="SUPFAM" id="SSF56436">
    <property type="entry name" value="C-type lectin-like"/>
    <property type="match status" value="1"/>
</dbReference>